<accession>F7Y9N6</accession>
<evidence type="ECO:0000313" key="2">
    <source>
        <dbReference type="Proteomes" id="UP000001623"/>
    </source>
</evidence>
<evidence type="ECO:0000313" key="1">
    <source>
        <dbReference type="EMBL" id="AEH88762.1"/>
    </source>
</evidence>
<dbReference type="HOGENOM" id="CLU_2180727_0_0_5"/>
<protein>
    <submittedName>
        <fullName evidence="1">Uncharacterized protein</fullName>
    </submittedName>
</protein>
<dbReference type="AlphaFoldDB" id="F7Y9N6"/>
<dbReference type="Proteomes" id="UP000001623">
    <property type="component" value="Chromosome"/>
</dbReference>
<sequence length="109" mass="12377">MEPFVGQLVIGAWTHGDSLMAKRDNAGHKTVADSLQELIRNENNRRQVRRAFRLEVEPELPPTLASLLDAIEQAHQETLNYPHEPPEVRLEARPGWELDGVRRVHRAAG</sequence>
<organism evidence="1 2">
    <name type="scientific">Mesorhizobium opportunistum (strain LMG 24607 / HAMBI 3007 / WSM2075)</name>
    <dbReference type="NCBI Taxonomy" id="536019"/>
    <lineage>
        <taxon>Bacteria</taxon>
        <taxon>Pseudomonadati</taxon>
        <taxon>Pseudomonadota</taxon>
        <taxon>Alphaproteobacteria</taxon>
        <taxon>Hyphomicrobiales</taxon>
        <taxon>Phyllobacteriaceae</taxon>
        <taxon>Mesorhizobium</taxon>
    </lineage>
</organism>
<proteinExistence type="predicted"/>
<dbReference type="EMBL" id="CP002279">
    <property type="protein sequence ID" value="AEH88762.1"/>
    <property type="molecule type" value="Genomic_DNA"/>
</dbReference>
<gene>
    <name evidence="1" type="ordered locus">Mesop_4332</name>
</gene>
<reference evidence="1 2" key="1">
    <citation type="submission" date="2010-10" db="EMBL/GenBank/DDBJ databases">
        <title>Complete sequence of Mesorhizobium opportunistum WSM2075.</title>
        <authorList>
            <consortium name="US DOE Joint Genome Institute"/>
            <person name="Lucas S."/>
            <person name="Copeland A."/>
            <person name="Lapidus A."/>
            <person name="Cheng J.-F."/>
            <person name="Bruce D."/>
            <person name="Goodwin L."/>
            <person name="Pitluck S."/>
            <person name="Chertkov O."/>
            <person name="Misra M."/>
            <person name="Detter J.C."/>
            <person name="Han C."/>
            <person name="Tapia R."/>
            <person name="Land M."/>
            <person name="Hauser L."/>
            <person name="Kyrpides N."/>
            <person name="Ovchinnikova G."/>
            <person name="Mavrommatis K.M."/>
            <person name="Tiwari R.P."/>
            <person name="Howieson J.G."/>
            <person name="O'Hara G.W."/>
            <person name="Nandasena K.G."/>
            <person name="Woyke T."/>
        </authorList>
    </citation>
    <scope>NUCLEOTIDE SEQUENCE [LARGE SCALE GENOMIC DNA]</scope>
    <source>
        <strain evidence="2">LMG 24607 / HAMBI 3007 / WSM2075</strain>
    </source>
</reference>
<name>F7Y9N6_MESOW</name>
<dbReference type="KEGG" id="mop:Mesop_4332"/>